<dbReference type="RefSeq" id="XP_017993071.1">
    <property type="nucleotide sequence ID" value="XM_018136645.1"/>
</dbReference>
<sequence>MASSRLWQQSLSQLRGQSTHVARRKYTPYEKPWTHDKFDEHQDGQARRHARPSRPASSHGIKVVLRQVHYEVAPDRIRSLLVGIAPLVKGPSIQYDAAGRPTGQVTAWFRNEADAQKVQQQLHGMTFHDQVLDVSVSLEPTTNSSLAARLAPLPSEARPKKPRRTKKSAPTSRPALSAADLDAELDAFMNTSSMTTEL</sequence>
<feature type="compositionally biased region" description="Basic and acidic residues" evidence="2">
    <location>
        <begin position="32"/>
        <end position="46"/>
    </location>
</feature>
<dbReference type="VEuPathDB" id="FungiDB:Malapachy_2153"/>
<gene>
    <name evidence="4" type="ORF">Malapachy_2153</name>
</gene>
<dbReference type="SMART" id="SM00360">
    <property type="entry name" value="RRM"/>
    <property type="match status" value="1"/>
</dbReference>
<dbReference type="GO" id="GO:0003729">
    <property type="term" value="F:mRNA binding"/>
    <property type="evidence" value="ECO:0007669"/>
    <property type="project" value="TreeGrafter"/>
</dbReference>
<comment type="caution">
    <text evidence="4">The sequence shown here is derived from an EMBL/GenBank/DDBJ whole genome shotgun (WGS) entry which is preliminary data.</text>
</comment>
<dbReference type="GO" id="GO:0005634">
    <property type="term" value="C:nucleus"/>
    <property type="evidence" value="ECO:0007669"/>
    <property type="project" value="TreeGrafter"/>
</dbReference>
<dbReference type="Gene3D" id="3.30.70.330">
    <property type="match status" value="1"/>
</dbReference>
<dbReference type="InterPro" id="IPR012677">
    <property type="entry name" value="Nucleotide-bd_a/b_plait_sf"/>
</dbReference>
<evidence type="ECO:0000256" key="2">
    <source>
        <dbReference type="SAM" id="MobiDB-lite"/>
    </source>
</evidence>
<keyword evidence="5" id="KW-1185">Reference proteome</keyword>
<evidence type="ECO:0000313" key="5">
    <source>
        <dbReference type="Proteomes" id="UP000037751"/>
    </source>
</evidence>
<reference evidence="4 5" key="1">
    <citation type="submission" date="2015-07" db="EMBL/GenBank/DDBJ databases">
        <title>Draft Genome Sequence of Malassezia furfur CBS1878 and Malassezia pachydermatis CBS1879.</title>
        <authorList>
            <person name="Triana S."/>
            <person name="Ohm R."/>
            <person name="Gonzalez A."/>
            <person name="DeCock H."/>
            <person name="Restrepo S."/>
            <person name="Celis A."/>
        </authorList>
    </citation>
    <scope>NUCLEOTIDE SEQUENCE [LARGE SCALE GENOMIC DNA]</scope>
    <source>
        <strain evidence="4 5">CBS 1879</strain>
    </source>
</reference>
<proteinExistence type="predicted"/>
<evidence type="ECO:0000256" key="1">
    <source>
        <dbReference type="ARBA" id="ARBA00022884"/>
    </source>
</evidence>
<dbReference type="PANTHER" id="PTHR19965">
    <property type="entry name" value="RNA AND EXPORT FACTOR BINDING PROTEIN"/>
    <property type="match status" value="1"/>
</dbReference>
<dbReference type="STRING" id="77020.A0A0M9VQD7"/>
<dbReference type="EMBL" id="LGAV01000002">
    <property type="protein sequence ID" value="KOS15439.1"/>
    <property type="molecule type" value="Genomic_DNA"/>
</dbReference>
<dbReference type="InterPro" id="IPR000504">
    <property type="entry name" value="RRM_dom"/>
</dbReference>
<organism evidence="4 5">
    <name type="scientific">Malassezia pachydermatis</name>
    <dbReference type="NCBI Taxonomy" id="77020"/>
    <lineage>
        <taxon>Eukaryota</taxon>
        <taxon>Fungi</taxon>
        <taxon>Dikarya</taxon>
        <taxon>Basidiomycota</taxon>
        <taxon>Ustilaginomycotina</taxon>
        <taxon>Malasseziomycetes</taxon>
        <taxon>Malasseziales</taxon>
        <taxon>Malasseziaceae</taxon>
        <taxon>Malassezia</taxon>
    </lineage>
</organism>
<feature type="region of interest" description="Disordered" evidence="2">
    <location>
        <begin position="143"/>
        <end position="178"/>
    </location>
</feature>
<protein>
    <submittedName>
        <fullName evidence="4">Tho complex subunit</fullName>
    </submittedName>
</protein>
<feature type="compositionally biased region" description="Low complexity" evidence="2">
    <location>
        <begin position="1"/>
        <end position="18"/>
    </location>
</feature>
<dbReference type="InterPro" id="IPR035979">
    <property type="entry name" value="RBD_domain_sf"/>
</dbReference>
<feature type="domain" description="RRM" evidence="3">
    <location>
        <begin position="62"/>
        <end position="135"/>
    </location>
</feature>
<name>A0A0M9VQD7_9BASI</name>
<dbReference type="InterPro" id="IPR051229">
    <property type="entry name" value="ALYREF_mRNA_export"/>
</dbReference>
<evidence type="ECO:0000313" key="4">
    <source>
        <dbReference type="EMBL" id="KOS15439.1"/>
    </source>
</evidence>
<evidence type="ECO:0000259" key="3">
    <source>
        <dbReference type="SMART" id="SM00360"/>
    </source>
</evidence>
<dbReference type="Proteomes" id="UP000037751">
    <property type="component" value="Unassembled WGS sequence"/>
</dbReference>
<dbReference type="GO" id="GO:0006406">
    <property type="term" value="P:mRNA export from nucleus"/>
    <property type="evidence" value="ECO:0007669"/>
    <property type="project" value="TreeGrafter"/>
</dbReference>
<feature type="region of interest" description="Disordered" evidence="2">
    <location>
        <begin position="1"/>
        <end position="58"/>
    </location>
</feature>
<dbReference type="SUPFAM" id="SSF54928">
    <property type="entry name" value="RNA-binding domain, RBD"/>
    <property type="match status" value="1"/>
</dbReference>
<accession>A0A0M9VQD7</accession>
<dbReference type="PANTHER" id="PTHR19965:SF35">
    <property type="entry name" value="RNA ANNEALING PROTEIN YRA1"/>
    <property type="match status" value="1"/>
</dbReference>
<keyword evidence="1" id="KW-0694">RNA-binding</keyword>
<dbReference type="AlphaFoldDB" id="A0A0M9VQD7"/>
<dbReference type="GeneID" id="28728520"/>